<protein>
    <submittedName>
        <fullName evidence="7">Cytochrome P450</fullName>
    </submittedName>
</protein>
<accession>A0A917NPB8</accession>
<dbReference type="PRINTS" id="PR00465">
    <property type="entry name" value="EP450IV"/>
</dbReference>
<dbReference type="AlphaFoldDB" id="A0A917NPB8"/>
<dbReference type="InterPro" id="IPR036396">
    <property type="entry name" value="Cyt_P450_sf"/>
</dbReference>
<keyword evidence="3 5" id="KW-0479">Metal-binding</keyword>
<dbReference type="GO" id="GO:0016705">
    <property type="term" value="F:oxidoreductase activity, acting on paired donors, with incorporation or reduction of molecular oxygen"/>
    <property type="evidence" value="ECO:0007669"/>
    <property type="project" value="InterPro"/>
</dbReference>
<keyword evidence="4 5" id="KW-0408">Iron</keyword>
<name>A0A917NPB8_9ACTN</name>
<evidence type="ECO:0000256" key="4">
    <source>
        <dbReference type="ARBA" id="ARBA00023004"/>
    </source>
</evidence>
<dbReference type="Proteomes" id="UP000625682">
    <property type="component" value="Unassembled WGS sequence"/>
</dbReference>
<dbReference type="Pfam" id="PF00067">
    <property type="entry name" value="p450"/>
    <property type="match status" value="1"/>
</dbReference>
<dbReference type="PROSITE" id="PS00086">
    <property type="entry name" value="CYTOCHROME_P450"/>
    <property type="match status" value="1"/>
</dbReference>
<dbReference type="PRINTS" id="PR00385">
    <property type="entry name" value="P450"/>
</dbReference>
<dbReference type="GO" id="GO:0005506">
    <property type="term" value="F:iron ion binding"/>
    <property type="evidence" value="ECO:0007669"/>
    <property type="project" value="InterPro"/>
</dbReference>
<dbReference type="PANTHER" id="PTHR24305:SF166">
    <property type="entry name" value="CYTOCHROME P450 12A4, MITOCHONDRIAL-RELATED"/>
    <property type="match status" value="1"/>
</dbReference>
<keyword evidence="5 6" id="KW-0349">Heme</keyword>
<comment type="caution">
    <text evidence="7">The sequence shown here is derived from an EMBL/GenBank/DDBJ whole genome shotgun (WGS) entry which is preliminary data.</text>
</comment>
<keyword evidence="8" id="KW-1185">Reference proteome</keyword>
<dbReference type="InterPro" id="IPR001128">
    <property type="entry name" value="Cyt_P450"/>
</dbReference>
<evidence type="ECO:0000256" key="3">
    <source>
        <dbReference type="ARBA" id="ARBA00022723"/>
    </source>
</evidence>
<proteinExistence type="inferred from homology"/>
<evidence type="ECO:0000313" key="8">
    <source>
        <dbReference type="Proteomes" id="UP000625682"/>
    </source>
</evidence>
<dbReference type="GO" id="GO:0004497">
    <property type="term" value="F:monooxygenase activity"/>
    <property type="evidence" value="ECO:0007669"/>
    <property type="project" value="UniProtKB-KW"/>
</dbReference>
<reference evidence="7" key="2">
    <citation type="submission" date="2020-09" db="EMBL/GenBank/DDBJ databases">
        <authorList>
            <person name="Sun Q."/>
            <person name="Zhou Y."/>
        </authorList>
    </citation>
    <scope>NUCLEOTIDE SEQUENCE</scope>
    <source>
        <strain evidence="7">CGMCC 4.7272</strain>
    </source>
</reference>
<dbReference type="InterPro" id="IPR050121">
    <property type="entry name" value="Cytochrome_P450_monoxygenase"/>
</dbReference>
<dbReference type="PANTHER" id="PTHR24305">
    <property type="entry name" value="CYTOCHROME P450"/>
    <property type="match status" value="1"/>
</dbReference>
<feature type="binding site" description="axial binding residue" evidence="5">
    <location>
        <position position="402"/>
    </location>
    <ligand>
        <name>heme</name>
        <dbReference type="ChEBI" id="CHEBI:30413"/>
    </ligand>
    <ligandPart>
        <name>Fe</name>
        <dbReference type="ChEBI" id="CHEBI:18248"/>
    </ligandPart>
</feature>
<gene>
    <name evidence="7" type="ORF">GCM10012282_10140</name>
</gene>
<organism evidence="7 8">
    <name type="scientific">Streptomyces lacrimifluminis</name>
    <dbReference type="NCBI Taxonomy" id="1500077"/>
    <lineage>
        <taxon>Bacteria</taxon>
        <taxon>Bacillati</taxon>
        <taxon>Actinomycetota</taxon>
        <taxon>Actinomycetes</taxon>
        <taxon>Kitasatosporales</taxon>
        <taxon>Streptomycetaceae</taxon>
        <taxon>Streptomyces</taxon>
    </lineage>
</organism>
<evidence type="ECO:0000256" key="6">
    <source>
        <dbReference type="RuleBase" id="RU000461"/>
    </source>
</evidence>
<dbReference type="RefSeq" id="WP_189146006.1">
    <property type="nucleotide sequence ID" value="NZ_BAABER010000021.1"/>
</dbReference>
<dbReference type="EMBL" id="BMMU01000002">
    <property type="protein sequence ID" value="GGJ16028.1"/>
    <property type="molecule type" value="Genomic_DNA"/>
</dbReference>
<reference evidence="7" key="1">
    <citation type="journal article" date="2014" name="Int. J. Syst. Evol. Microbiol.">
        <title>Complete genome sequence of Corynebacterium casei LMG S-19264T (=DSM 44701T), isolated from a smear-ripened cheese.</title>
        <authorList>
            <consortium name="US DOE Joint Genome Institute (JGI-PGF)"/>
            <person name="Walter F."/>
            <person name="Albersmeier A."/>
            <person name="Kalinowski J."/>
            <person name="Ruckert C."/>
        </authorList>
    </citation>
    <scope>NUCLEOTIDE SEQUENCE</scope>
    <source>
        <strain evidence="7">CGMCC 4.7272</strain>
    </source>
</reference>
<comment type="cofactor">
    <cofactor evidence="1 5">
        <name>heme</name>
        <dbReference type="ChEBI" id="CHEBI:30413"/>
    </cofactor>
</comment>
<keyword evidence="6" id="KW-0503">Monooxygenase</keyword>
<dbReference type="InterPro" id="IPR002403">
    <property type="entry name" value="Cyt_P450_E_grp-IV"/>
</dbReference>
<dbReference type="GO" id="GO:0020037">
    <property type="term" value="F:heme binding"/>
    <property type="evidence" value="ECO:0007669"/>
    <property type="project" value="InterPro"/>
</dbReference>
<sequence length="459" mass="50456">MNPASTVPTSPPAAPGALPVAGHLWQILRDPLLFFERRHTGPAARSGVVVVRVGPRPVHLVTRPDLVRHLLADPGTFEQGGIYIEGVRALAGNSVASCPAADHRVQRPILQPAFQQRRIADYSRVTEACADALARSWHNGQRLEMVHGMHRLAAEVVTRTLFSGPGTVQAGQDIQRLFPQLLVGLYRRMLLPVGWAHRMPLPANIGFRSALNGINRIIDREIRTYRSGGRDRGDLLSAMMHATDPRTGATLTDVELTEQVVGMLLAAVETTGSVAAWLLHCLAIHPKVEEAVLGELRIAVGDRPLRAGDLANLPLFKRVFAEVLRLYPPFWLLSRVTTGPAELGGHRIPGGADIAFSLYCLHRAPQAFPFPHRFDPDRWLPDRVTDAQREAHFPFGAGTRQCIGEVYGRTAIPLVVATLLRHWRLRHATGREVTPLVKGTMRPSPMSMTVTRRAAAYAP</sequence>
<comment type="similarity">
    <text evidence="2 6">Belongs to the cytochrome P450 family.</text>
</comment>
<dbReference type="SUPFAM" id="SSF48264">
    <property type="entry name" value="Cytochrome P450"/>
    <property type="match status" value="1"/>
</dbReference>
<evidence type="ECO:0000256" key="2">
    <source>
        <dbReference type="ARBA" id="ARBA00010617"/>
    </source>
</evidence>
<evidence type="ECO:0000256" key="1">
    <source>
        <dbReference type="ARBA" id="ARBA00001971"/>
    </source>
</evidence>
<dbReference type="Gene3D" id="1.10.630.10">
    <property type="entry name" value="Cytochrome P450"/>
    <property type="match status" value="1"/>
</dbReference>
<dbReference type="InterPro" id="IPR017972">
    <property type="entry name" value="Cyt_P450_CS"/>
</dbReference>
<evidence type="ECO:0000313" key="7">
    <source>
        <dbReference type="EMBL" id="GGJ16028.1"/>
    </source>
</evidence>
<keyword evidence="6" id="KW-0560">Oxidoreductase</keyword>
<evidence type="ECO:0000256" key="5">
    <source>
        <dbReference type="PIRSR" id="PIRSR602403-1"/>
    </source>
</evidence>